<evidence type="ECO:0000313" key="2">
    <source>
        <dbReference type="EMBL" id="NEY80298.1"/>
    </source>
</evidence>
<dbReference type="Proteomes" id="UP000472971">
    <property type="component" value="Unassembled WGS sequence"/>
</dbReference>
<evidence type="ECO:0008006" key="5">
    <source>
        <dbReference type="Google" id="ProtNLM"/>
    </source>
</evidence>
<protein>
    <recommendedName>
        <fullName evidence="5">YmaF family protein</fullName>
    </recommendedName>
</protein>
<dbReference type="Proteomes" id="UP000570010">
    <property type="component" value="Unassembled WGS sequence"/>
</dbReference>
<reference evidence="2 3" key="1">
    <citation type="submission" date="2020-02" db="EMBL/GenBank/DDBJ databases">
        <title>Bacillus aquiflavi sp. nov., isolated from yellow water of strong flavor Chinese baijiu in Yibin region of China.</title>
        <authorList>
            <person name="Xie J."/>
        </authorList>
    </citation>
    <scope>NUCLEOTIDE SEQUENCE [LARGE SCALE GENOMIC DNA]</scope>
    <source>
        <strain evidence="2 3">3H-10</strain>
    </source>
</reference>
<name>A0A6B3VSU9_9BACI</name>
<dbReference type="AlphaFoldDB" id="A0A6B3VSU9"/>
<accession>A0A6B3VSU9</accession>
<proteinExistence type="predicted"/>
<evidence type="ECO:0000313" key="4">
    <source>
        <dbReference type="Proteomes" id="UP000570010"/>
    </source>
</evidence>
<sequence length="140" mass="15708">MQQQGFMQQPVYHAFPVPHPFTNGVNFNGVETRNQMQMSMDTSRVSIHTHGHSGATTCQDGHVHLHPGVTSKAIETERGHVHKISGNTTFDDGHIHYYEAYTSPPIPLPNGYHTHYVEIRTTENDGHIHIIKGFTEPSKS</sequence>
<evidence type="ECO:0000313" key="3">
    <source>
        <dbReference type="Proteomes" id="UP000472971"/>
    </source>
</evidence>
<comment type="caution">
    <text evidence="2">The sequence shown here is derived from an EMBL/GenBank/DDBJ whole genome shotgun (WGS) entry which is preliminary data.</text>
</comment>
<dbReference type="InterPro" id="IPR024307">
    <property type="entry name" value="YmaF"/>
</dbReference>
<dbReference type="EMBL" id="JAAIWN010000003">
    <property type="protein sequence ID" value="NEY80298.1"/>
    <property type="molecule type" value="Genomic_DNA"/>
</dbReference>
<dbReference type="Pfam" id="PF12788">
    <property type="entry name" value="YmaF"/>
    <property type="match status" value="1"/>
</dbReference>
<dbReference type="EMBL" id="JACEIO010000003">
    <property type="protein sequence ID" value="MBA4535923.1"/>
    <property type="molecule type" value="Genomic_DNA"/>
</dbReference>
<keyword evidence="3" id="KW-1185">Reference proteome</keyword>
<organism evidence="2 3">
    <name type="scientific">Bacillus aquiflavi</name>
    <dbReference type="NCBI Taxonomy" id="2672567"/>
    <lineage>
        <taxon>Bacteria</taxon>
        <taxon>Bacillati</taxon>
        <taxon>Bacillota</taxon>
        <taxon>Bacilli</taxon>
        <taxon>Bacillales</taxon>
        <taxon>Bacillaceae</taxon>
        <taxon>Bacillus</taxon>
    </lineage>
</organism>
<reference evidence="1 4" key="2">
    <citation type="submission" date="2020-07" db="EMBL/GenBank/DDBJ databases">
        <authorList>
            <person name="Feng H."/>
        </authorList>
    </citation>
    <scope>NUCLEOTIDE SEQUENCE [LARGE SCALE GENOMIC DNA]</scope>
    <source>
        <strain evidence="4">s-12</strain>
        <strain evidence="1">S-12</strain>
    </source>
</reference>
<dbReference type="RefSeq" id="WP_163239571.1">
    <property type="nucleotide sequence ID" value="NZ_JAAIWN010000003.1"/>
</dbReference>
<gene>
    <name evidence="2" type="ORF">G4D64_01890</name>
    <name evidence="1" type="ORF">H1Z61_01895</name>
</gene>
<evidence type="ECO:0000313" key="1">
    <source>
        <dbReference type="EMBL" id="MBA4535923.1"/>
    </source>
</evidence>